<feature type="signal peptide" evidence="1">
    <location>
        <begin position="1"/>
        <end position="22"/>
    </location>
</feature>
<dbReference type="Gene3D" id="2.60.40.10">
    <property type="entry name" value="Immunoglobulins"/>
    <property type="match status" value="1"/>
</dbReference>
<evidence type="ECO:0000256" key="1">
    <source>
        <dbReference type="SAM" id="SignalP"/>
    </source>
</evidence>
<feature type="domain" description="IPT/TIG" evidence="2">
    <location>
        <begin position="450"/>
        <end position="533"/>
    </location>
</feature>
<sequence>MKKISILLILGGFFILAGGVQAASLGEQVNFYVDSDYDATGRSQLSATLQTIGQNIYFYVEDDYWQLLNKANQNKLKGILENLADEFDQVIYPKERAVFGSEWNPGIDNDKRITVLVTQLVKNAGGYINTYDEYPQSQIPNSNQREMIYLNTLSIADANNKAYLAHEFQHLITFYQKTVLYGLEEEVWLNEARSEYAPTVCGYNDVYSGSYLASRVDTFLDEPSDSLTEWKNKSSDYGAASLFLHYLADHYGQEILTRMILNNQVGLASIEQALADLEHPETFSDVFANWAIANYLNDCQISPGNKYCYLNAHLTYQRLHVDYSASYSGFPNLIVSRSSSVKDWAPYWYQFRQGTPQATDRDTLKLEFNGSTSQGDFQVPYIVFDQDYQPAVQFISLDNQQQGTIYIPNFTSQNKSVVLIPINQYKKSGFGGNEPTSLFSFTASSVAATPPIVNGLSPNSGPVNGGLAITVQGENLSSVSRIIFGQAEITDFDIIDDQTITFIAPAHSAGPVDITLFNSDGEQNSLASAFTYLNVYPEGSLVRARGDYRVYIVKDGYRRWIQSAEIFNAYGHLRWENVIEISLEELNNYQEAWLIRADNDSRVYEVNADGTKHWLNMTAEEFVISGHFWEMVYIVNSFERDFYRTGFDVLFQ</sequence>
<name>A0A2M7BU35_9BACT</name>
<dbReference type="Pfam" id="PF01833">
    <property type="entry name" value="TIG"/>
    <property type="match status" value="1"/>
</dbReference>
<dbReference type="Proteomes" id="UP000229894">
    <property type="component" value="Unassembled WGS sequence"/>
</dbReference>
<reference evidence="4" key="1">
    <citation type="submission" date="2017-09" db="EMBL/GenBank/DDBJ databases">
        <title>Depth-based differentiation of microbial function through sediment-hosted aquifers and enrichment of novel symbionts in the deep terrestrial subsurface.</title>
        <authorList>
            <person name="Probst A.J."/>
            <person name="Ladd B."/>
            <person name="Jarett J.K."/>
            <person name="Geller-Mcgrath D.E."/>
            <person name="Sieber C.M.K."/>
            <person name="Emerson J.B."/>
            <person name="Anantharaman K."/>
            <person name="Thomas B.C."/>
            <person name="Malmstrom R."/>
            <person name="Stieglmeier M."/>
            <person name="Klingl A."/>
            <person name="Woyke T."/>
            <person name="Ryan C.M."/>
            <person name="Banfield J.F."/>
        </authorList>
    </citation>
    <scope>NUCLEOTIDE SEQUENCE [LARGE SCALE GENOMIC DNA]</scope>
</reference>
<dbReference type="InterPro" id="IPR013783">
    <property type="entry name" value="Ig-like_fold"/>
</dbReference>
<dbReference type="CDD" id="cd00102">
    <property type="entry name" value="IPT"/>
    <property type="match status" value="1"/>
</dbReference>
<evidence type="ECO:0000313" key="3">
    <source>
        <dbReference type="EMBL" id="PIV10084.1"/>
    </source>
</evidence>
<dbReference type="EMBL" id="PEUX01000053">
    <property type="protein sequence ID" value="PIV10084.1"/>
    <property type="molecule type" value="Genomic_DNA"/>
</dbReference>
<dbReference type="InterPro" id="IPR002909">
    <property type="entry name" value="IPT_dom"/>
</dbReference>
<feature type="chain" id="PRO_5014934866" description="IPT/TIG domain-containing protein" evidence="1">
    <location>
        <begin position="23"/>
        <end position="652"/>
    </location>
</feature>
<dbReference type="SUPFAM" id="SSF81296">
    <property type="entry name" value="E set domains"/>
    <property type="match status" value="1"/>
</dbReference>
<accession>A0A2M7BU35</accession>
<evidence type="ECO:0000259" key="2">
    <source>
        <dbReference type="SMART" id="SM00429"/>
    </source>
</evidence>
<evidence type="ECO:0000313" key="4">
    <source>
        <dbReference type="Proteomes" id="UP000229894"/>
    </source>
</evidence>
<gene>
    <name evidence="3" type="ORF">COS49_02465</name>
</gene>
<keyword evidence="1" id="KW-0732">Signal</keyword>
<organism evidence="3 4">
    <name type="scientific">Candidatus Portnoybacteria bacterium CG03_land_8_20_14_0_80_41_10</name>
    <dbReference type="NCBI Taxonomy" id="1974808"/>
    <lineage>
        <taxon>Bacteria</taxon>
        <taxon>Candidatus Portnoyibacteriota</taxon>
    </lineage>
</organism>
<dbReference type="InterPro" id="IPR014756">
    <property type="entry name" value="Ig_E-set"/>
</dbReference>
<protein>
    <recommendedName>
        <fullName evidence="2">IPT/TIG domain-containing protein</fullName>
    </recommendedName>
</protein>
<comment type="caution">
    <text evidence="3">The sequence shown here is derived from an EMBL/GenBank/DDBJ whole genome shotgun (WGS) entry which is preliminary data.</text>
</comment>
<proteinExistence type="predicted"/>
<dbReference type="AlphaFoldDB" id="A0A2M7BU35"/>
<dbReference type="SMART" id="SM00429">
    <property type="entry name" value="IPT"/>
    <property type="match status" value="1"/>
</dbReference>